<comment type="catalytic activity">
    <reaction evidence="4">
        <text>D-serine = pyruvate + NH4(+)</text>
        <dbReference type="Rhea" id="RHEA:13977"/>
        <dbReference type="ChEBI" id="CHEBI:15361"/>
        <dbReference type="ChEBI" id="CHEBI:28938"/>
        <dbReference type="ChEBI" id="CHEBI:35247"/>
        <dbReference type="EC" id="4.3.1.18"/>
    </reaction>
</comment>
<comment type="similarity">
    <text evidence="4">Belongs to the serine/threonine dehydratase family. DsdA subfamily.</text>
</comment>
<feature type="modified residue" description="N6-(pyridoxal phosphate)lysine" evidence="4">
    <location>
        <position position="118"/>
    </location>
</feature>
<keyword evidence="7" id="KW-1185">Reference proteome</keyword>
<comment type="caution">
    <text evidence="6">The sequence shown here is derived from an EMBL/GenBank/DDBJ whole genome shotgun (WGS) entry which is preliminary data.</text>
</comment>
<dbReference type="Proteomes" id="UP001175097">
    <property type="component" value="Unassembled WGS sequence"/>
</dbReference>
<protein>
    <recommendedName>
        <fullName evidence="4">Probable D-serine dehydratase</fullName>
        <ecNumber evidence="4">4.3.1.18</ecNumber>
    </recommendedName>
    <alternativeName>
        <fullName evidence="4">D-serine deaminase</fullName>
        <shortName evidence="4">DSD</shortName>
    </alternativeName>
</protein>
<dbReference type="PANTHER" id="PTHR48078:SF9">
    <property type="entry name" value="D-SERINE DEHYDRATASE"/>
    <property type="match status" value="1"/>
</dbReference>
<dbReference type="InterPro" id="IPR011780">
    <property type="entry name" value="D_Ser_am_lyase"/>
</dbReference>
<dbReference type="NCBIfam" id="TIGR02035">
    <property type="entry name" value="D_Ser_am_lyase"/>
    <property type="match status" value="1"/>
</dbReference>
<dbReference type="InterPro" id="IPR036052">
    <property type="entry name" value="TrpB-like_PALP_sf"/>
</dbReference>
<evidence type="ECO:0000313" key="6">
    <source>
        <dbReference type="EMBL" id="MDN4606625.1"/>
    </source>
</evidence>
<dbReference type="InterPro" id="IPR000634">
    <property type="entry name" value="Ser/Thr_deHydtase_PyrdxlP-BS"/>
</dbReference>
<dbReference type="EMBL" id="JAROCC010000002">
    <property type="protein sequence ID" value="MDN4606625.1"/>
    <property type="molecule type" value="Genomic_DNA"/>
</dbReference>
<reference evidence="6" key="1">
    <citation type="submission" date="2023-03" db="EMBL/GenBank/DDBJ databases">
        <title>MT1 and MT2 Draft Genomes of Novel Species.</title>
        <authorList>
            <person name="Venkateswaran K."/>
        </authorList>
    </citation>
    <scope>NUCLEOTIDE SEQUENCE</scope>
    <source>
        <strain evidence="6">F6_3S_P_2</strain>
    </source>
</reference>
<dbReference type="PROSITE" id="PS00165">
    <property type="entry name" value="DEHYDRATASE_SER_THR"/>
    <property type="match status" value="1"/>
</dbReference>
<proteinExistence type="inferred from homology"/>
<dbReference type="HAMAP" id="MF_01030">
    <property type="entry name" value="D_Ser_dehydrat"/>
    <property type="match status" value="1"/>
</dbReference>
<keyword evidence="2 4" id="KW-0663">Pyridoxal phosphate</keyword>
<dbReference type="Pfam" id="PF00291">
    <property type="entry name" value="PALP"/>
    <property type="match status" value="1"/>
</dbReference>
<dbReference type="InterPro" id="IPR001926">
    <property type="entry name" value="TrpB-like_PALP"/>
</dbReference>
<dbReference type="EC" id="4.3.1.18" evidence="4"/>
<accession>A0ABT8JN89</accession>
<name>A0ABT8JN89_9BACL</name>
<evidence type="ECO:0000259" key="5">
    <source>
        <dbReference type="Pfam" id="PF00291"/>
    </source>
</evidence>
<dbReference type="PANTHER" id="PTHR48078">
    <property type="entry name" value="THREONINE DEHYDRATASE, MITOCHONDRIAL-RELATED"/>
    <property type="match status" value="1"/>
</dbReference>
<dbReference type="GO" id="GO:0008721">
    <property type="term" value="F:D-serine ammonia-lyase activity"/>
    <property type="evidence" value="ECO:0007669"/>
    <property type="project" value="UniProtKB-EC"/>
</dbReference>
<comment type="cofactor">
    <cofactor evidence="1 4">
        <name>pyridoxal 5'-phosphate</name>
        <dbReference type="ChEBI" id="CHEBI:597326"/>
    </cofactor>
</comment>
<evidence type="ECO:0000256" key="4">
    <source>
        <dbReference type="HAMAP-Rule" id="MF_01030"/>
    </source>
</evidence>
<dbReference type="InterPro" id="IPR050147">
    <property type="entry name" value="Ser/Thr_Dehydratase"/>
</dbReference>
<keyword evidence="3 4" id="KW-0456">Lyase</keyword>
<organism evidence="6 7">
    <name type="scientific">Sporosarcina highlanderae</name>
    <dbReference type="NCBI Taxonomy" id="3035916"/>
    <lineage>
        <taxon>Bacteria</taxon>
        <taxon>Bacillati</taxon>
        <taxon>Bacillota</taxon>
        <taxon>Bacilli</taxon>
        <taxon>Bacillales</taxon>
        <taxon>Caryophanaceae</taxon>
        <taxon>Sporosarcina</taxon>
    </lineage>
</organism>
<dbReference type="SUPFAM" id="SSF53686">
    <property type="entry name" value="Tryptophan synthase beta subunit-like PLP-dependent enzymes"/>
    <property type="match status" value="1"/>
</dbReference>
<evidence type="ECO:0000256" key="3">
    <source>
        <dbReference type="ARBA" id="ARBA00023239"/>
    </source>
</evidence>
<feature type="domain" description="Tryptophan synthase beta chain-like PALP" evidence="5">
    <location>
        <begin position="97"/>
        <end position="394"/>
    </location>
</feature>
<evidence type="ECO:0000256" key="2">
    <source>
        <dbReference type="ARBA" id="ARBA00022898"/>
    </source>
</evidence>
<dbReference type="CDD" id="cd06447">
    <property type="entry name" value="D-Ser-dehyd"/>
    <property type="match status" value="1"/>
</dbReference>
<evidence type="ECO:0000256" key="1">
    <source>
        <dbReference type="ARBA" id="ARBA00001933"/>
    </source>
</evidence>
<evidence type="ECO:0000313" key="7">
    <source>
        <dbReference type="Proteomes" id="UP001175097"/>
    </source>
</evidence>
<dbReference type="NCBIfam" id="NF002823">
    <property type="entry name" value="PRK02991.1"/>
    <property type="match status" value="1"/>
</dbReference>
<sequence>MNQTKKEKWIKKLPLLQEIIEKKEVLWRNPSNSDSATGIAQSGISAEDVKDASNRLKRFAPYIEKVFPETASSKGIIESPITPIPKMKQSLAAKYETQIPGELLLKQDNALPISGSIKARGGIYEVLKHAETLALVHGLIKTDENYTKFAEPEFRNLFAKHKIAVGSTGNLGLSIGIMSAKLGFNVTVHMSADAKQWKKDLLREKGVTVVEYADDYSKAVEEGRRQAEADPLCHFVDDENSIDLFLGYAVAGERVESQLREREIKVDNDHPLFVYLPCGVGGGPGGVAFGLKLQFGDNVHCFFAEPTHSPCMTIGMMTGLHDKVSVADFNLDNQTAADGLAVGTPSGFVGKKMEPLLEGCYTISDNTMFELLTMIADTENIRLEPSALAGMTGPIQAIRHQIPLADSSNATHLVWATGGSMVPETEMNMYYGIGRAITEKSTGNNE</sequence>
<dbReference type="RefSeq" id="WP_301242149.1">
    <property type="nucleotide sequence ID" value="NZ_JAROCC010000002.1"/>
</dbReference>
<gene>
    <name evidence="4" type="primary">dsdA</name>
    <name evidence="6" type="ORF">P5G49_03940</name>
</gene>
<dbReference type="Gene3D" id="3.40.50.1100">
    <property type="match status" value="2"/>
</dbReference>